<dbReference type="InterPro" id="IPR001387">
    <property type="entry name" value="Cro/C1-type_HTH"/>
</dbReference>
<dbReference type="SUPFAM" id="SSF47413">
    <property type="entry name" value="lambda repressor-like DNA-binding domains"/>
    <property type="match status" value="1"/>
</dbReference>
<dbReference type="OrthoDB" id="72638at2"/>
<evidence type="ECO:0000256" key="1">
    <source>
        <dbReference type="ARBA" id="ARBA00023125"/>
    </source>
</evidence>
<dbReference type="RefSeq" id="WP_097156938.1">
    <property type="nucleotide sequence ID" value="NZ_JBEPMQ010000003.1"/>
</dbReference>
<dbReference type="PROSITE" id="PS50943">
    <property type="entry name" value="HTH_CROC1"/>
    <property type="match status" value="1"/>
</dbReference>
<keyword evidence="1" id="KW-0238">DNA-binding</keyword>
<dbReference type="SMART" id="SM00530">
    <property type="entry name" value="HTH_XRE"/>
    <property type="match status" value="1"/>
</dbReference>
<dbReference type="AlphaFoldDB" id="A0A285CHN8"/>
<sequence length="110" mass="12839">MATLGDRIRGLRERDNLTQKALAEKLNIPHQNLSNYERGFRQPDYGTLIKIADFFKVSTDFLLKGEDFNKLAEPIPKYANDNYESKMSKEKALDALEWLLQYEKGKLRDK</sequence>
<proteinExistence type="predicted"/>
<dbReference type="PANTHER" id="PTHR46558">
    <property type="entry name" value="TRACRIPTIONAL REGULATORY PROTEIN-RELATED-RELATED"/>
    <property type="match status" value="1"/>
</dbReference>
<dbReference type="Proteomes" id="UP000219546">
    <property type="component" value="Unassembled WGS sequence"/>
</dbReference>
<dbReference type="GO" id="GO:0003677">
    <property type="term" value="F:DNA binding"/>
    <property type="evidence" value="ECO:0007669"/>
    <property type="project" value="UniProtKB-KW"/>
</dbReference>
<gene>
    <name evidence="3" type="ORF">SAMN05877753_101429</name>
</gene>
<name>A0A285CHN8_9BACI</name>
<dbReference type="Gene3D" id="1.10.260.40">
    <property type="entry name" value="lambda repressor-like DNA-binding domains"/>
    <property type="match status" value="1"/>
</dbReference>
<dbReference type="CDD" id="cd00093">
    <property type="entry name" value="HTH_XRE"/>
    <property type="match status" value="1"/>
</dbReference>
<evidence type="ECO:0000313" key="4">
    <source>
        <dbReference type="Proteomes" id="UP000219546"/>
    </source>
</evidence>
<dbReference type="Pfam" id="PF01381">
    <property type="entry name" value="HTH_3"/>
    <property type="match status" value="1"/>
</dbReference>
<dbReference type="InterPro" id="IPR010982">
    <property type="entry name" value="Lambda_DNA-bd_dom_sf"/>
</dbReference>
<protein>
    <submittedName>
        <fullName evidence="3">Helix-turn-helix protein</fullName>
    </submittedName>
</protein>
<dbReference type="EMBL" id="OAOP01000001">
    <property type="protein sequence ID" value="SNX67114.1"/>
    <property type="molecule type" value="Genomic_DNA"/>
</dbReference>
<dbReference type="PANTHER" id="PTHR46558:SF13">
    <property type="entry name" value="HTH-TYPE TRANSCRIPTIONAL REGULATOR IMMR"/>
    <property type="match status" value="1"/>
</dbReference>
<accession>A0A285CHN8</accession>
<feature type="domain" description="HTH cro/C1-type" evidence="2">
    <location>
        <begin position="8"/>
        <end position="62"/>
    </location>
</feature>
<evidence type="ECO:0000313" key="3">
    <source>
        <dbReference type="EMBL" id="SNX67114.1"/>
    </source>
</evidence>
<organism evidence="3 4">
    <name type="scientific">Bacillus oleivorans</name>
    <dbReference type="NCBI Taxonomy" id="1448271"/>
    <lineage>
        <taxon>Bacteria</taxon>
        <taxon>Bacillati</taxon>
        <taxon>Bacillota</taxon>
        <taxon>Bacilli</taxon>
        <taxon>Bacillales</taxon>
        <taxon>Bacillaceae</taxon>
        <taxon>Bacillus</taxon>
    </lineage>
</organism>
<reference evidence="3 4" key="1">
    <citation type="submission" date="2017-08" db="EMBL/GenBank/DDBJ databases">
        <authorList>
            <person name="de Groot N.N."/>
        </authorList>
    </citation>
    <scope>NUCLEOTIDE SEQUENCE [LARGE SCALE GENOMIC DNA]</scope>
    <source>
        <strain evidence="3 4">JC228</strain>
    </source>
</reference>
<keyword evidence="4" id="KW-1185">Reference proteome</keyword>
<evidence type="ECO:0000259" key="2">
    <source>
        <dbReference type="PROSITE" id="PS50943"/>
    </source>
</evidence>